<dbReference type="Pfam" id="PF09823">
    <property type="entry name" value="DUF2357"/>
    <property type="match status" value="1"/>
</dbReference>
<dbReference type="AlphaFoldDB" id="A0A1Q2SNC3"/>
<accession>A0A1Q2SNC3</accession>
<sequence>MISWWLKIDNDNPIELRAGMPPIEVKETGRLLFTIKINEDTEDSLAKLGAPVLIIGDIPIELNRESDAENEIIFKTSKDIGSAESRYFYNFFGESEITLGFENDTERQIKLRFNVLARKENATFAKQMLDYLTSKVEDAVAICFSRSHIKGDYSDNEKFNFNKYNLIKETVEFLREHISLFSREHKHVWKTDMMLSESGQPTGIDSIYWVLSNLDKISPCNDEGINIFYNNRGYSLPLVPKEIILEDTDTYENRVINSFLLQAAEFLNHLKREYSKYKQDIPQSRESDYVRFDHTMSGYMNITLQYKVREIDTLQQKLKEIHHLFNKILPSKVIKNIYPRFTPYVNRHFHYREMFSLITRCLKSPSPKIVGSELLLGLKNLAIIYEIVVLVSLYKMITTEFNAKEVGRAYRAYSPFEKYPFGGKKSKAPEGAVNNFYSFSYEDKTIDLYYEPKIFSLNDMNASGDLINISNNNGSKKYGHYHICPDFIIKISSPWWSASLILILDAKYKDQQSVEEYDFDSLTLKYLLNIHQLDENKKLSRSLTKVLFILFAHQDKGRLLNSVAKEYRLTGETPVLPQTIGLHFNPTDNKTLLEYTRAAIAYMG</sequence>
<gene>
    <name evidence="2" type="ORF">TAO_1260</name>
</gene>
<keyword evidence="3" id="KW-1185">Reference proteome</keyword>
<dbReference type="KEGG" id="ntt:TAO_1260"/>
<evidence type="ECO:0000313" key="3">
    <source>
        <dbReference type="Proteomes" id="UP000243679"/>
    </source>
</evidence>
<dbReference type="Proteomes" id="UP000243679">
    <property type="component" value="Chromosome"/>
</dbReference>
<evidence type="ECO:0000313" key="2">
    <source>
        <dbReference type="EMBL" id="BAW80630.1"/>
    </source>
</evidence>
<dbReference type="RefSeq" id="WP_096527152.1">
    <property type="nucleotide sequence ID" value="NZ_AP014836.1"/>
</dbReference>
<dbReference type="OrthoDB" id="980345at2"/>
<name>A0A1Q2SNC3_9GAMM</name>
<reference evidence="2 3" key="1">
    <citation type="journal article" date="2017" name="ISME J.">
        <title>An acid-tolerant ammonia-oxidizing ?-proteobacterium from soil.</title>
        <authorList>
            <person name="Hayatsu M."/>
            <person name="Tago K."/>
            <person name="Uchiyama I."/>
            <person name="Toyoda A."/>
            <person name="Wang Y."/>
            <person name="Shimomura Y."/>
            <person name="Okubo T."/>
            <person name="Kurisu F."/>
            <person name="Hirono Y."/>
            <person name="Nonaka K."/>
            <person name="Akiyama H."/>
            <person name="Itoh T."/>
            <person name="Takami H."/>
        </authorList>
    </citation>
    <scope>NUCLEOTIDE SEQUENCE [LARGE SCALE GENOMIC DNA]</scope>
    <source>
        <strain evidence="2 3">TAO100</strain>
    </source>
</reference>
<proteinExistence type="predicted"/>
<evidence type="ECO:0000259" key="1">
    <source>
        <dbReference type="Pfam" id="PF09823"/>
    </source>
</evidence>
<dbReference type="EMBL" id="AP014836">
    <property type="protein sequence ID" value="BAW80630.1"/>
    <property type="molecule type" value="Genomic_DNA"/>
</dbReference>
<dbReference type="InterPro" id="IPR018633">
    <property type="entry name" value="DUF2357"/>
</dbReference>
<feature type="domain" description="DUF2357" evidence="1">
    <location>
        <begin position="88"/>
        <end position="306"/>
    </location>
</feature>
<protein>
    <submittedName>
        <fullName evidence="2">Hypothetical conserved protein</fullName>
    </submittedName>
</protein>
<organism evidence="2 3">
    <name type="scientific">Candidatus Nitrosoglobus terrae</name>
    <dbReference type="NCBI Taxonomy" id="1630141"/>
    <lineage>
        <taxon>Bacteria</taxon>
        <taxon>Pseudomonadati</taxon>
        <taxon>Pseudomonadota</taxon>
        <taxon>Gammaproteobacteria</taxon>
        <taxon>Chromatiales</taxon>
        <taxon>Chromatiaceae</taxon>
        <taxon>Candidatus Nitrosoglobus</taxon>
    </lineage>
</organism>